<evidence type="ECO:0000313" key="1">
    <source>
        <dbReference type="EMBL" id="MBI3127580.1"/>
    </source>
</evidence>
<proteinExistence type="predicted"/>
<name>A0A932I0A9_UNCTE</name>
<accession>A0A932I0A9</accession>
<reference evidence="1" key="1">
    <citation type="submission" date="2020-07" db="EMBL/GenBank/DDBJ databases">
        <title>Huge and variable diversity of episymbiotic CPR bacteria and DPANN archaea in groundwater ecosystems.</title>
        <authorList>
            <person name="He C.Y."/>
            <person name="Keren R."/>
            <person name="Whittaker M."/>
            <person name="Farag I.F."/>
            <person name="Doudna J."/>
            <person name="Cate J.H.D."/>
            <person name="Banfield J.F."/>
        </authorList>
    </citation>
    <scope>NUCLEOTIDE SEQUENCE</scope>
    <source>
        <strain evidence="1">NC_groundwater_763_Ag_S-0.2um_68_21</strain>
    </source>
</reference>
<organism evidence="1 2">
    <name type="scientific">Tectimicrobiota bacterium</name>
    <dbReference type="NCBI Taxonomy" id="2528274"/>
    <lineage>
        <taxon>Bacteria</taxon>
        <taxon>Pseudomonadati</taxon>
        <taxon>Nitrospinota/Tectimicrobiota group</taxon>
        <taxon>Candidatus Tectimicrobiota</taxon>
    </lineage>
</organism>
<dbReference type="EMBL" id="JACPUR010000018">
    <property type="protein sequence ID" value="MBI3127580.1"/>
    <property type="molecule type" value="Genomic_DNA"/>
</dbReference>
<dbReference type="AlphaFoldDB" id="A0A932I0A9"/>
<gene>
    <name evidence="1" type="ORF">HYZ11_08260</name>
</gene>
<sequence length="86" mass="9488">MPVVGDLGEEVCEVGRVEGSDVKYPIRAALARYKDGSLRVGLNRVLDSAKGLVNFRLGRMDADEALGVAKLLTRAAKMMKSRRRKR</sequence>
<evidence type="ECO:0000313" key="2">
    <source>
        <dbReference type="Proteomes" id="UP000782312"/>
    </source>
</evidence>
<comment type="caution">
    <text evidence="1">The sequence shown here is derived from an EMBL/GenBank/DDBJ whole genome shotgun (WGS) entry which is preliminary data.</text>
</comment>
<dbReference type="Proteomes" id="UP000782312">
    <property type="component" value="Unassembled WGS sequence"/>
</dbReference>
<protein>
    <submittedName>
        <fullName evidence="1">Uncharacterized protein</fullName>
    </submittedName>
</protein>